<protein>
    <submittedName>
        <fullName evidence="2">GNAT family N-acetyltransferase</fullName>
        <ecNumber evidence="2">2.3.1.-</ecNumber>
    </submittedName>
</protein>
<dbReference type="EMBL" id="JBHEZZ010000012">
    <property type="protein sequence ID" value="MFC1403845.1"/>
    <property type="molecule type" value="Genomic_DNA"/>
</dbReference>
<dbReference type="Proteomes" id="UP001592528">
    <property type="component" value="Unassembled WGS sequence"/>
</dbReference>
<dbReference type="GO" id="GO:0016746">
    <property type="term" value="F:acyltransferase activity"/>
    <property type="evidence" value="ECO:0007669"/>
    <property type="project" value="UniProtKB-KW"/>
</dbReference>
<reference evidence="2 3" key="1">
    <citation type="submission" date="2024-09" db="EMBL/GenBank/DDBJ databases">
        <authorList>
            <person name="Lee S.D."/>
        </authorList>
    </citation>
    <scope>NUCLEOTIDE SEQUENCE [LARGE SCALE GENOMIC DNA]</scope>
    <source>
        <strain evidence="2 3">N1-5</strain>
    </source>
</reference>
<dbReference type="Gene3D" id="3.40.630.30">
    <property type="match status" value="1"/>
</dbReference>
<dbReference type="RefSeq" id="WP_332262528.1">
    <property type="nucleotide sequence ID" value="NZ_JBHEZZ010000012.1"/>
</dbReference>
<dbReference type="InterPro" id="IPR031165">
    <property type="entry name" value="GNAT_YJDJ"/>
</dbReference>
<keyword evidence="3" id="KW-1185">Reference proteome</keyword>
<dbReference type="InterPro" id="IPR016181">
    <property type="entry name" value="Acyl_CoA_acyltransferase"/>
</dbReference>
<proteinExistence type="predicted"/>
<evidence type="ECO:0000313" key="2">
    <source>
        <dbReference type="EMBL" id="MFC1403845.1"/>
    </source>
</evidence>
<comment type="caution">
    <text evidence="2">The sequence shown here is derived from an EMBL/GenBank/DDBJ whole genome shotgun (WGS) entry which is preliminary data.</text>
</comment>
<accession>A0ABV6UQW0</accession>
<dbReference type="EC" id="2.3.1.-" evidence="2"/>
<dbReference type="CDD" id="cd04301">
    <property type="entry name" value="NAT_SF"/>
    <property type="match status" value="1"/>
</dbReference>
<organism evidence="2 3">
    <name type="scientific">Streptacidiphilus cavernicola</name>
    <dbReference type="NCBI Taxonomy" id="3342716"/>
    <lineage>
        <taxon>Bacteria</taxon>
        <taxon>Bacillati</taxon>
        <taxon>Actinomycetota</taxon>
        <taxon>Actinomycetes</taxon>
        <taxon>Kitasatosporales</taxon>
        <taxon>Streptomycetaceae</taxon>
        <taxon>Streptacidiphilus</taxon>
    </lineage>
</organism>
<keyword evidence="2" id="KW-0808">Transferase</keyword>
<evidence type="ECO:0000313" key="3">
    <source>
        <dbReference type="Proteomes" id="UP001592528"/>
    </source>
</evidence>
<name>A0ABV6UQW0_9ACTN</name>
<sequence>MDDMADIEFDDNGRTRLRALQDGQQIGKIDYFVLDQPPTARVGVHTEVDPDHQGEGIAGKLAAEFYRRAAEAGQGVVPLCPYLKRWSLAHPEQAPAPDDELTARAMVKLREDPATW</sequence>
<dbReference type="Pfam" id="PF14542">
    <property type="entry name" value="Acetyltransf_CG"/>
    <property type="match status" value="1"/>
</dbReference>
<keyword evidence="2" id="KW-0012">Acyltransferase</keyword>
<feature type="domain" description="N-acetyltransferase" evidence="1">
    <location>
        <begin position="9"/>
        <end position="98"/>
    </location>
</feature>
<dbReference type="PROSITE" id="PS51729">
    <property type="entry name" value="GNAT_YJDJ"/>
    <property type="match status" value="1"/>
</dbReference>
<dbReference type="SUPFAM" id="SSF55729">
    <property type="entry name" value="Acyl-CoA N-acyltransferases (Nat)"/>
    <property type="match status" value="1"/>
</dbReference>
<gene>
    <name evidence="2" type="ORF">ACEZDJ_21370</name>
</gene>
<evidence type="ECO:0000259" key="1">
    <source>
        <dbReference type="PROSITE" id="PS51729"/>
    </source>
</evidence>